<evidence type="ECO:0000256" key="1">
    <source>
        <dbReference type="ARBA" id="ARBA00012729"/>
    </source>
</evidence>
<dbReference type="PANTHER" id="PTHR45708">
    <property type="entry name" value="ENDOCHITINASE"/>
    <property type="match status" value="1"/>
</dbReference>
<keyword evidence="6" id="KW-0732">Signal</keyword>
<evidence type="ECO:0000313" key="9">
    <source>
        <dbReference type="RefSeq" id="XP_065669344.1"/>
    </source>
</evidence>
<accession>A0ABM4D4Y3</accession>
<evidence type="ECO:0000256" key="4">
    <source>
        <dbReference type="RuleBase" id="RU000489"/>
    </source>
</evidence>
<organism evidence="8 9">
    <name type="scientific">Hydra vulgaris</name>
    <name type="common">Hydra</name>
    <name type="synonym">Hydra attenuata</name>
    <dbReference type="NCBI Taxonomy" id="6087"/>
    <lineage>
        <taxon>Eukaryota</taxon>
        <taxon>Metazoa</taxon>
        <taxon>Cnidaria</taxon>
        <taxon>Hydrozoa</taxon>
        <taxon>Hydroidolina</taxon>
        <taxon>Anthoathecata</taxon>
        <taxon>Aplanulata</taxon>
        <taxon>Hydridae</taxon>
        <taxon>Hydra</taxon>
    </lineage>
</organism>
<evidence type="ECO:0000256" key="3">
    <source>
        <dbReference type="ARBA" id="ARBA00023295"/>
    </source>
</evidence>
<keyword evidence="2 4" id="KW-0378">Hydrolase</keyword>
<dbReference type="InterPro" id="IPR017853">
    <property type="entry name" value="GH"/>
</dbReference>
<dbReference type="GeneID" id="100198091"/>
<dbReference type="SUPFAM" id="SSF51445">
    <property type="entry name" value="(Trans)glycosidases"/>
    <property type="match status" value="1"/>
</dbReference>
<comment type="similarity">
    <text evidence="5">Belongs to the glycosyl hydrolase 18 family.</text>
</comment>
<sequence>MFLVCYAYILLICLKNSHQENIKSHKIVTYWGQNAVYNELKSKEFWEKDLSEFCSYNYDTIILSFVNTFFDEMNKDKMPGMNFAFHCETPLSSDYKTLFRCKTIENGVKECQKRGKNVLISLGGAVGNVGFKNEAEAKLFAYRVYHLFLEGSELPLLRPFGSAVLNGIDLDIESGDYKYYSLFVQEIKRLEKTGSQSVFISAAPQCPYPDYLLGPSAEHLLGDVPNFIDEIYVQFYNNWCNTGNTVVFDDHMVKWLNYSRDNKGPKIYIGIPANIKASGNPQHYRTPQELAVIYSKYKEEPRFGGVMIWDASFDQNNLIAGKHYSKHISDMFNMQNNIQSLAQTTQNLVTISSSIAQDSDNSHTDV</sequence>
<evidence type="ECO:0000256" key="5">
    <source>
        <dbReference type="RuleBase" id="RU004453"/>
    </source>
</evidence>
<protein>
    <recommendedName>
        <fullName evidence="1">chitinase</fullName>
        <ecNumber evidence="1">3.2.1.14</ecNumber>
    </recommendedName>
</protein>
<gene>
    <name evidence="9" type="primary">LOC100198091</name>
</gene>
<evidence type="ECO:0000256" key="6">
    <source>
        <dbReference type="SAM" id="SignalP"/>
    </source>
</evidence>
<dbReference type="Gene3D" id="3.20.20.80">
    <property type="entry name" value="Glycosidases"/>
    <property type="match status" value="1"/>
</dbReference>
<dbReference type="PROSITE" id="PS01095">
    <property type="entry name" value="GH18_1"/>
    <property type="match status" value="1"/>
</dbReference>
<dbReference type="PANTHER" id="PTHR45708:SF49">
    <property type="entry name" value="ENDOCHITINASE"/>
    <property type="match status" value="1"/>
</dbReference>
<dbReference type="Proteomes" id="UP001652625">
    <property type="component" value="Chromosome 12"/>
</dbReference>
<dbReference type="RefSeq" id="XP_065669344.1">
    <property type="nucleotide sequence ID" value="XM_065813272.1"/>
</dbReference>
<dbReference type="InterPro" id="IPR001579">
    <property type="entry name" value="Glyco_hydro_18_chit_AS"/>
</dbReference>
<dbReference type="InterPro" id="IPR050542">
    <property type="entry name" value="Glycosyl_Hydrlase18_Chitinase"/>
</dbReference>
<feature type="signal peptide" evidence="6">
    <location>
        <begin position="1"/>
        <end position="19"/>
    </location>
</feature>
<dbReference type="PROSITE" id="PS51910">
    <property type="entry name" value="GH18_2"/>
    <property type="match status" value="1"/>
</dbReference>
<dbReference type="Pfam" id="PF00704">
    <property type="entry name" value="Glyco_hydro_18"/>
    <property type="match status" value="1"/>
</dbReference>
<evidence type="ECO:0000256" key="2">
    <source>
        <dbReference type="ARBA" id="ARBA00022801"/>
    </source>
</evidence>
<feature type="chain" id="PRO_5046413217" description="chitinase" evidence="6">
    <location>
        <begin position="20"/>
        <end position="366"/>
    </location>
</feature>
<evidence type="ECO:0000313" key="8">
    <source>
        <dbReference type="Proteomes" id="UP001652625"/>
    </source>
</evidence>
<keyword evidence="3 4" id="KW-0326">Glycosidase</keyword>
<proteinExistence type="inferred from homology"/>
<keyword evidence="8" id="KW-1185">Reference proteome</keyword>
<name>A0ABM4D4Y3_HYDVU</name>
<dbReference type="EC" id="3.2.1.14" evidence="1"/>
<dbReference type="InterPro" id="IPR001223">
    <property type="entry name" value="Glyco_hydro18_cat"/>
</dbReference>
<reference evidence="9" key="1">
    <citation type="submission" date="2025-08" db="UniProtKB">
        <authorList>
            <consortium name="RefSeq"/>
        </authorList>
    </citation>
    <scope>IDENTIFICATION</scope>
</reference>
<evidence type="ECO:0000259" key="7">
    <source>
        <dbReference type="PROSITE" id="PS51910"/>
    </source>
</evidence>
<feature type="domain" description="GH18" evidence="7">
    <location>
        <begin position="25"/>
        <end position="326"/>
    </location>
</feature>